<reference evidence="2 3" key="1">
    <citation type="journal article" date="2019" name="Int. J. Syst. Evol. Microbiol.">
        <title>The Global Catalogue of Microorganisms (GCM) 10K type strain sequencing project: providing services to taxonomists for standard genome sequencing and annotation.</title>
        <authorList>
            <consortium name="The Broad Institute Genomics Platform"/>
            <consortium name="The Broad Institute Genome Sequencing Center for Infectious Disease"/>
            <person name="Wu L."/>
            <person name="Ma J."/>
        </authorList>
    </citation>
    <scope>NUCLEOTIDE SEQUENCE [LARGE SCALE GENOMIC DNA]</scope>
    <source>
        <strain evidence="2 3">JCM 14588</strain>
    </source>
</reference>
<proteinExistence type="predicted"/>
<evidence type="ECO:0000259" key="1">
    <source>
        <dbReference type="Pfam" id="PF00248"/>
    </source>
</evidence>
<sequence length="511" mass="56204">MTRTRVVVQSRLNSSRLPGKALMTIAGMPLIELVARRASRDGHEVIVATSEEQYDTRIVDHLHRVGIPAMRGSLDDVLGRFVAATQDLDDDDRVVRLTGDNPVGDSSLIDELIEAMDEGGFEYGRNDVSRMPEGLGCEVFRVRDLRRAAAQTDALYDREHVTPWLRRNVSTLDYVPKDNPGDPERFRCTVDVLSDYDRVCRLFADKSDPVSVPWVDLINEIGGSAFTAGPSVPRRDDSELDQSVMILGGQAFAGPQAPSSTEIRAMLATAVNRGVNHVEVGRGDHNAEEILHKCGEPQLTQRLHFISRLREIRTNDPRLAAATVEAQLERSFAELGRRKASAVLMANVDEAHSADGTGWHRLRDYRESGEVGRIGVNVESLEELRRALELTDLGYVQFPLGVADRALSGAREVLADRDVVVTTHATFAGGTVFEPTELNRQLVLLAHELGRANVADLCVAYSLGHPFVDSIAVGTRSNQQMIDDLAYCLNAPLTPDEVDVVDERLASVLTS</sequence>
<dbReference type="InterPro" id="IPR003329">
    <property type="entry name" value="Cytidylyl_trans"/>
</dbReference>
<evidence type="ECO:0000313" key="2">
    <source>
        <dbReference type="EMBL" id="GAA1553174.1"/>
    </source>
</evidence>
<dbReference type="InterPro" id="IPR029044">
    <property type="entry name" value="Nucleotide-diphossugar_trans"/>
</dbReference>
<dbReference type="SUPFAM" id="SSF53448">
    <property type="entry name" value="Nucleotide-diphospho-sugar transferases"/>
    <property type="match status" value="1"/>
</dbReference>
<dbReference type="PANTHER" id="PTHR42866:SF1">
    <property type="entry name" value="SPORE COAT POLYSACCHARIDE BIOSYNTHESIS PROTEIN SPSF"/>
    <property type="match status" value="1"/>
</dbReference>
<dbReference type="InterPro" id="IPR023210">
    <property type="entry name" value="NADP_OxRdtase_dom"/>
</dbReference>
<dbReference type="RefSeq" id="WP_346030934.1">
    <property type="nucleotide sequence ID" value="NZ_BAAANV010000066.1"/>
</dbReference>
<dbReference type="SUPFAM" id="SSF51430">
    <property type="entry name" value="NAD(P)-linked oxidoreductase"/>
    <property type="match status" value="1"/>
</dbReference>
<dbReference type="Gene3D" id="3.20.20.100">
    <property type="entry name" value="NADP-dependent oxidoreductase domain"/>
    <property type="match status" value="1"/>
</dbReference>
<accession>A0ABN2CB31</accession>
<dbReference type="Pfam" id="PF00248">
    <property type="entry name" value="Aldo_ket_red"/>
    <property type="match status" value="1"/>
</dbReference>
<feature type="domain" description="NADP-dependent oxidoreductase" evidence="1">
    <location>
        <begin position="245"/>
        <end position="503"/>
    </location>
</feature>
<dbReference type="PANTHER" id="PTHR42866">
    <property type="entry name" value="3-DEOXY-MANNO-OCTULOSONATE CYTIDYLYLTRANSFERASE"/>
    <property type="match status" value="1"/>
</dbReference>
<dbReference type="InterPro" id="IPR036812">
    <property type="entry name" value="NAD(P)_OxRdtase_dom_sf"/>
</dbReference>
<name>A0ABN2CB31_9MICO</name>
<comment type="caution">
    <text evidence="2">The sequence shown here is derived from an EMBL/GenBank/DDBJ whole genome shotgun (WGS) entry which is preliminary data.</text>
</comment>
<dbReference type="Gene3D" id="3.90.550.10">
    <property type="entry name" value="Spore Coat Polysaccharide Biosynthesis Protein SpsA, Chain A"/>
    <property type="match status" value="1"/>
</dbReference>
<organism evidence="2 3">
    <name type="scientific">Dermacoccus barathri</name>
    <dbReference type="NCBI Taxonomy" id="322601"/>
    <lineage>
        <taxon>Bacteria</taxon>
        <taxon>Bacillati</taxon>
        <taxon>Actinomycetota</taxon>
        <taxon>Actinomycetes</taxon>
        <taxon>Micrococcales</taxon>
        <taxon>Dermacoccaceae</taxon>
        <taxon>Dermacoccus</taxon>
    </lineage>
</organism>
<dbReference type="Proteomes" id="UP001501288">
    <property type="component" value="Unassembled WGS sequence"/>
</dbReference>
<protein>
    <recommendedName>
        <fullName evidence="1">NADP-dependent oxidoreductase domain-containing protein</fullName>
    </recommendedName>
</protein>
<keyword evidence="3" id="KW-1185">Reference proteome</keyword>
<evidence type="ECO:0000313" key="3">
    <source>
        <dbReference type="Proteomes" id="UP001501288"/>
    </source>
</evidence>
<dbReference type="Pfam" id="PF02348">
    <property type="entry name" value="CTP_transf_3"/>
    <property type="match status" value="1"/>
</dbReference>
<gene>
    <name evidence="2" type="ORF">GCM10009762_27400</name>
</gene>
<dbReference type="EMBL" id="BAAANV010000066">
    <property type="protein sequence ID" value="GAA1553174.1"/>
    <property type="molecule type" value="Genomic_DNA"/>
</dbReference>